<dbReference type="AlphaFoldDB" id="A0ABD3R871"/>
<gene>
    <name evidence="2" type="ORF">ACHAXA_009911</name>
</gene>
<feature type="region of interest" description="Disordered" evidence="1">
    <location>
        <begin position="369"/>
        <end position="393"/>
    </location>
</feature>
<evidence type="ECO:0000313" key="3">
    <source>
        <dbReference type="Proteomes" id="UP001530377"/>
    </source>
</evidence>
<keyword evidence="3" id="KW-1185">Reference proteome</keyword>
<feature type="compositionally biased region" description="Basic and acidic residues" evidence="1">
    <location>
        <begin position="369"/>
        <end position="383"/>
    </location>
</feature>
<feature type="region of interest" description="Disordered" evidence="1">
    <location>
        <begin position="1"/>
        <end position="41"/>
    </location>
</feature>
<name>A0ABD3R871_9STRA</name>
<feature type="region of interest" description="Disordered" evidence="1">
    <location>
        <begin position="134"/>
        <end position="162"/>
    </location>
</feature>
<dbReference type="Proteomes" id="UP001530377">
    <property type="component" value="Unassembled WGS sequence"/>
</dbReference>
<comment type="caution">
    <text evidence="2">The sequence shown here is derived from an EMBL/GenBank/DDBJ whole genome shotgun (WGS) entry which is preliminary data.</text>
</comment>
<dbReference type="EMBL" id="JALLPB020000458">
    <property type="protein sequence ID" value="KAL3808934.1"/>
    <property type="molecule type" value="Genomic_DNA"/>
</dbReference>
<protein>
    <submittedName>
        <fullName evidence="2">Uncharacterized protein</fullName>
    </submittedName>
</protein>
<organism evidence="2 3">
    <name type="scientific">Cyclostephanos tholiformis</name>
    <dbReference type="NCBI Taxonomy" id="382380"/>
    <lineage>
        <taxon>Eukaryota</taxon>
        <taxon>Sar</taxon>
        <taxon>Stramenopiles</taxon>
        <taxon>Ochrophyta</taxon>
        <taxon>Bacillariophyta</taxon>
        <taxon>Coscinodiscophyceae</taxon>
        <taxon>Thalassiosirophycidae</taxon>
        <taxon>Stephanodiscales</taxon>
        <taxon>Stephanodiscaceae</taxon>
        <taxon>Cyclostephanos</taxon>
    </lineage>
</organism>
<reference evidence="2 3" key="1">
    <citation type="submission" date="2024-10" db="EMBL/GenBank/DDBJ databases">
        <title>Updated reference genomes for cyclostephanoid diatoms.</title>
        <authorList>
            <person name="Roberts W.R."/>
            <person name="Alverson A.J."/>
        </authorList>
    </citation>
    <scope>NUCLEOTIDE SEQUENCE [LARGE SCALE GENOMIC DNA]</scope>
    <source>
        <strain evidence="2 3">AJA228-03</strain>
    </source>
</reference>
<sequence>MPVSEPPTELVEEDPADYPPTYPDDDHSTGKSGVKATNDIPIQEKSDERFGELSLDGVQVCAPAEVLSPSIHHVNAADTDVVGSRDHAPTAESLLASSPEKRKYKTRKSEVLSLMDNKGAGIVESDKARGTGADSICTNVDESPRPMKKTKSEAYGQDNPKTSRQCPKCSKILYFRSERSAIGGYKLHVSKCIKGTEISDYSHVIKDSLTQRKQMMDASPDSHPPKKGEKNLQHTFVYSLTADPIPNRDLKMYISPRKSFVKSPDPRPCYGCNWCGCGRNDNAGNEETLCPACKLLKDDGWFRWVDNVAKKVIFIDNSSNKNSCPSIRAFLKDTTVVIREKLKKMSQKEEEALFSNLYEIEVAVEENGTPKERPNFSRPKREQSVAPRTNSPLDVKTDAKNARINKEFAIEFFPRVFSDAIKSNLARRCEDVGKDAVLNGHNFLHIFVRRFWLLNKKVRFGNIYFYSPTYGQLKGVKEYLVRSTDVVAEAVNLLSVSDCALLREKYEQSEEIISTFVQVGKSTNSVSRADRSALQSKKKITSRGANIKSKEKKMLTRKTSITATKKPTRVTPRSRISHVTKKKGANVVNDVVRPINQLSLPTIPQLLDLSLSEVLRADVFCVYNYHFGTNSNIAAKILLVLSEGNSIPAVQ</sequence>
<evidence type="ECO:0000256" key="1">
    <source>
        <dbReference type="SAM" id="MobiDB-lite"/>
    </source>
</evidence>
<evidence type="ECO:0000313" key="2">
    <source>
        <dbReference type="EMBL" id="KAL3808934.1"/>
    </source>
</evidence>
<proteinExistence type="predicted"/>
<accession>A0ABD3R871</accession>